<proteinExistence type="inferred from homology"/>
<dbReference type="Gene3D" id="3.40.50.720">
    <property type="entry name" value="NAD(P)-binding Rossmann-like Domain"/>
    <property type="match status" value="1"/>
</dbReference>
<comment type="caution">
    <text evidence="3">The sequence shown here is derived from an EMBL/GenBank/DDBJ whole genome shotgun (WGS) entry which is preliminary data.</text>
</comment>
<dbReference type="AlphaFoldDB" id="A0A2R6ACK8"/>
<evidence type="ECO:0000313" key="3">
    <source>
        <dbReference type="EMBL" id="PSN84130.1"/>
    </source>
</evidence>
<dbReference type="Gene3D" id="3.90.25.10">
    <property type="entry name" value="UDP-galactose 4-epimerase, domain 1"/>
    <property type="match status" value="1"/>
</dbReference>
<protein>
    <recommendedName>
        <fullName evidence="2">NAD-dependent epimerase/dehydratase domain-containing protein</fullName>
    </recommendedName>
</protein>
<feature type="domain" description="NAD-dependent epimerase/dehydratase" evidence="2">
    <location>
        <begin position="5"/>
        <end position="239"/>
    </location>
</feature>
<evidence type="ECO:0000256" key="1">
    <source>
        <dbReference type="ARBA" id="ARBA00007637"/>
    </source>
</evidence>
<dbReference type="SUPFAM" id="SSF51735">
    <property type="entry name" value="NAD(P)-binding Rossmann-fold domains"/>
    <property type="match status" value="1"/>
</dbReference>
<accession>A0A2R6ACK8</accession>
<organism evidence="3 4">
    <name type="scientific">Candidatus Marsarchaeota G1 archaeon OSP_D</name>
    <dbReference type="NCBI Taxonomy" id="1978155"/>
    <lineage>
        <taxon>Archaea</taxon>
        <taxon>Candidatus Marsarchaeota</taxon>
        <taxon>Candidatus Marsarchaeota group 1</taxon>
    </lineage>
</organism>
<evidence type="ECO:0000313" key="4">
    <source>
        <dbReference type="Proteomes" id="UP000240880"/>
    </source>
</evidence>
<dbReference type="Pfam" id="PF01370">
    <property type="entry name" value="Epimerase"/>
    <property type="match status" value="1"/>
</dbReference>
<evidence type="ECO:0000259" key="2">
    <source>
        <dbReference type="Pfam" id="PF01370"/>
    </source>
</evidence>
<name>A0A2R6ACK8_9ARCH</name>
<dbReference type="InterPro" id="IPR001509">
    <property type="entry name" value="Epimerase_deHydtase"/>
</dbReference>
<dbReference type="InterPro" id="IPR036291">
    <property type="entry name" value="NAD(P)-bd_dom_sf"/>
</dbReference>
<gene>
    <name evidence="3" type="ORF">B9Q01_02020</name>
</gene>
<sequence>MKSTVLVAGGAGFIGSHVVDLLVEAGNYVVVLDDLSSGKLKNIEKHVDSGSVEFIRGSVVDREFVLNTVKNVDAVVNLAGKGNLANSVEDPVPYHEVNVTGTFNLLLACKTNAIKKFIFSSSGSVYKDQAKPISEECALDPASPYAASKICAEFYCKTFARVYGIQEVVLRFFNVYGPRRENSSYGGAVTSFMLSVLKGEPLTLYGKGTDVRDYVYVKDVARAVLLALKQGVTGEYNVGTGVGTDTITLIRTIERVVGKQAQIISAPKRLGDTPSRVADITKSKRELGFVPRYDLFSGLKELKEYLLKTYFS</sequence>
<dbReference type="PANTHER" id="PTHR43000">
    <property type="entry name" value="DTDP-D-GLUCOSE 4,6-DEHYDRATASE-RELATED"/>
    <property type="match status" value="1"/>
</dbReference>
<reference evidence="3 4" key="1">
    <citation type="submission" date="2017-04" db="EMBL/GenBank/DDBJ databases">
        <title>Novel microbial lineages endemic to geothermal iron-oxide mats fill important gaps in the evolutionary history of Archaea.</title>
        <authorList>
            <person name="Jay Z.J."/>
            <person name="Beam J.P."/>
            <person name="Dlakic M."/>
            <person name="Rusch D.B."/>
            <person name="Kozubal M.A."/>
            <person name="Inskeep W.P."/>
        </authorList>
    </citation>
    <scope>NUCLEOTIDE SEQUENCE [LARGE SCALE GENOMIC DNA]</scope>
    <source>
        <strain evidence="3">OSP_D</strain>
    </source>
</reference>
<comment type="similarity">
    <text evidence="1">Belongs to the NAD(P)-dependent epimerase/dehydratase family.</text>
</comment>
<dbReference type="Proteomes" id="UP000240880">
    <property type="component" value="Unassembled WGS sequence"/>
</dbReference>
<dbReference type="EMBL" id="NEXC01000007">
    <property type="protein sequence ID" value="PSN84130.1"/>
    <property type="molecule type" value="Genomic_DNA"/>
</dbReference>